<comment type="caution">
    <text evidence="2">The sequence shown here is derived from an EMBL/GenBank/DDBJ whole genome shotgun (WGS) entry which is preliminary data.</text>
</comment>
<feature type="compositionally biased region" description="Basic and acidic residues" evidence="1">
    <location>
        <begin position="39"/>
        <end position="55"/>
    </location>
</feature>
<feature type="region of interest" description="Disordered" evidence="1">
    <location>
        <begin position="1"/>
        <end position="56"/>
    </location>
</feature>
<protein>
    <submittedName>
        <fullName evidence="2">Uncharacterized protein</fullName>
    </submittedName>
</protein>
<sequence length="70" mass="7139">MLPGTAPPDADLGTGTGPDTAPNAGGAGVRARTAAQAAPRDRRVDGRAPEEEARNPRMYTNLGIAVQICP</sequence>
<accession>A0ABQ3RNI4</accession>
<evidence type="ECO:0000313" key="3">
    <source>
        <dbReference type="Proteomes" id="UP000646738"/>
    </source>
</evidence>
<proteinExistence type="predicted"/>
<gene>
    <name evidence="2" type="ORF">Srubr_71780</name>
</gene>
<name>A0ABQ3RNI4_STRRR</name>
<evidence type="ECO:0000256" key="1">
    <source>
        <dbReference type="SAM" id="MobiDB-lite"/>
    </source>
</evidence>
<dbReference type="EMBL" id="BNEA01000015">
    <property type="protein sequence ID" value="GHI57332.1"/>
    <property type="molecule type" value="Genomic_DNA"/>
</dbReference>
<dbReference type="Proteomes" id="UP000646738">
    <property type="component" value="Unassembled WGS sequence"/>
</dbReference>
<evidence type="ECO:0000313" key="2">
    <source>
        <dbReference type="EMBL" id="GHI57332.1"/>
    </source>
</evidence>
<organism evidence="2 3">
    <name type="scientific">Streptomyces rubradiris</name>
    <name type="common">Streptomyces achromogenes subsp. rubradiris</name>
    <dbReference type="NCBI Taxonomy" id="285531"/>
    <lineage>
        <taxon>Bacteria</taxon>
        <taxon>Bacillati</taxon>
        <taxon>Actinomycetota</taxon>
        <taxon>Actinomycetes</taxon>
        <taxon>Kitasatosporales</taxon>
        <taxon>Streptomycetaceae</taxon>
        <taxon>Streptomyces</taxon>
    </lineage>
</organism>
<keyword evidence="3" id="KW-1185">Reference proteome</keyword>
<feature type="compositionally biased region" description="Low complexity" evidence="1">
    <location>
        <begin position="29"/>
        <end position="38"/>
    </location>
</feature>
<reference evidence="3" key="1">
    <citation type="submission" date="2023-07" db="EMBL/GenBank/DDBJ databases">
        <title>Whole genome shotgun sequence of Streptomyces achromogenes subsp. rubradiris NBRC 14000.</title>
        <authorList>
            <person name="Komaki H."/>
            <person name="Tamura T."/>
        </authorList>
    </citation>
    <scope>NUCLEOTIDE SEQUENCE [LARGE SCALE GENOMIC DNA]</scope>
    <source>
        <strain evidence="3">NBRC 14000</strain>
    </source>
</reference>